<reference evidence="5" key="1">
    <citation type="journal article" date="2021" name="Front. Microbiol.">
        <title>Comprehensive Comparative Genomics and Phenotyping of Methylobacterium Species.</title>
        <authorList>
            <person name="Alessa O."/>
            <person name="Ogura Y."/>
            <person name="Fujitani Y."/>
            <person name="Takami H."/>
            <person name="Hayashi T."/>
            <person name="Sahin N."/>
            <person name="Tani A."/>
        </authorList>
    </citation>
    <scope>NUCLEOTIDE SEQUENCE</scope>
    <source>
        <strain evidence="5">DSM 17168</strain>
    </source>
</reference>
<dbReference type="InterPro" id="IPR012318">
    <property type="entry name" value="HTH_CRP"/>
</dbReference>
<evidence type="ECO:0000256" key="2">
    <source>
        <dbReference type="ARBA" id="ARBA00023125"/>
    </source>
</evidence>
<dbReference type="SMART" id="SM00419">
    <property type="entry name" value="HTH_CRP"/>
    <property type="match status" value="1"/>
</dbReference>
<dbReference type="EMBL" id="BPQQ01000058">
    <property type="protein sequence ID" value="GJE02679.1"/>
    <property type="molecule type" value="Genomic_DNA"/>
</dbReference>
<dbReference type="Pfam" id="PF13545">
    <property type="entry name" value="HTH_Crp_2"/>
    <property type="match status" value="1"/>
</dbReference>
<dbReference type="InterPro" id="IPR000595">
    <property type="entry name" value="cNMP-bd_dom"/>
</dbReference>
<gene>
    <name evidence="5" type="ORF">GMJLKIPL_4628</name>
</gene>
<dbReference type="Gene3D" id="1.10.10.10">
    <property type="entry name" value="Winged helix-like DNA-binding domain superfamily/Winged helix DNA-binding domain"/>
    <property type="match status" value="1"/>
</dbReference>
<name>A0ABQ4SLP4_9HYPH</name>
<dbReference type="SUPFAM" id="SSF46785">
    <property type="entry name" value="Winged helix' DNA-binding domain"/>
    <property type="match status" value="1"/>
</dbReference>
<dbReference type="PROSITE" id="PS51063">
    <property type="entry name" value="HTH_CRP_2"/>
    <property type="match status" value="1"/>
</dbReference>
<keyword evidence="6" id="KW-1185">Reference proteome</keyword>
<feature type="domain" description="HTH crp-type" evidence="4">
    <location>
        <begin position="151"/>
        <end position="225"/>
    </location>
</feature>
<comment type="caution">
    <text evidence="5">The sequence shown here is derived from an EMBL/GenBank/DDBJ whole genome shotgun (WGS) entry which is preliminary data.</text>
</comment>
<accession>A0ABQ4SLP4</accession>
<dbReference type="Pfam" id="PF00027">
    <property type="entry name" value="cNMP_binding"/>
    <property type="match status" value="1"/>
</dbReference>
<sequence length="245" mass="26618">MTAAAPALAGLVRRLESIGPLTAAEREAVADLPAAIRTLPPRCPIVREGERPGQCCVVLQGWLCRSNVLGSGKRQIHSLHIAGDMPDLQSLHLPVMDHNLDTLTPALVAAIPHEALRELLASYPGVAAVLWRGTLIDAAMVRQWMVCLGRRAALEHTGHLLCEMYLRQQAAGLAAGFRCPLPITQSDLGDALGLSTVHVNRVLQSLRAMGLITLQNGTLRIHDWERLVALSEFDPTYLHREDAPV</sequence>
<dbReference type="SUPFAM" id="SSF51206">
    <property type="entry name" value="cAMP-binding domain-like"/>
    <property type="match status" value="1"/>
</dbReference>
<reference evidence="5" key="2">
    <citation type="submission" date="2021-08" db="EMBL/GenBank/DDBJ databases">
        <authorList>
            <person name="Tani A."/>
            <person name="Ola A."/>
            <person name="Ogura Y."/>
            <person name="Katsura K."/>
            <person name="Hayashi T."/>
        </authorList>
    </citation>
    <scope>NUCLEOTIDE SEQUENCE</scope>
    <source>
        <strain evidence="5">DSM 17168</strain>
    </source>
</reference>
<protein>
    <recommendedName>
        <fullName evidence="4">HTH crp-type domain-containing protein</fullName>
    </recommendedName>
</protein>
<evidence type="ECO:0000313" key="6">
    <source>
        <dbReference type="Proteomes" id="UP001055153"/>
    </source>
</evidence>
<dbReference type="Proteomes" id="UP001055153">
    <property type="component" value="Unassembled WGS sequence"/>
</dbReference>
<dbReference type="CDD" id="cd00038">
    <property type="entry name" value="CAP_ED"/>
    <property type="match status" value="1"/>
</dbReference>
<keyword evidence="3" id="KW-0804">Transcription</keyword>
<evidence type="ECO:0000256" key="3">
    <source>
        <dbReference type="ARBA" id="ARBA00023163"/>
    </source>
</evidence>
<keyword evidence="2" id="KW-0238">DNA-binding</keyword>
<dbReference type="RefSeq" id="WP_238239550.1">
    <property type="nucleotide sequence ID" value="NZ_BPQQ01000058.1"/>
</dbReference>
<proteinExistence type="predicted"/>
<dbReference type="InterPro" id="IPR036388">
    <property type="entry name" value="WH-like_DNA-bd_sf"/>
</dbReference>
<keyword evidence="1" id="KW-0805">Transcription regulation</keyword>
<evidence type="ECO:0000259" key="4">
    <source>
        <dbReference type="PROSITE" id="PS51063"/>
    </source>
</evidence>
<evidence type="ECO:0000313" key="5">
    <source>
        <dbReference type="EMBL" id="GJE02679.1"/>
    </source>
</evidence>
<evidence type="ECO:0000256" key="1">
    <source>
        <dbReference type="ARBA" id="ARBA00023015"/>
    </source>
</evidence>
<organism evidence="5 6">
    <name type="scientific">Methylobacterium isbiliense</name>
    <dbReference type="NCBI Taxonomy" id="315478"/>
    <lineage>
        <taxon>Bacteria</taxon>
        <taxon>Pseudomonadati</taxon>
        <taxon>Pseudomonadota</taxon>
        <taxon>Alphaproteobacteria</taxon>
        <taxon>Hyphomicrobiales</taxon>
        <taxon>Methylobacteriaceae</taxon>
        <taxon>Methylobacterium</taxon>
    </lineage>
</organism>
<dbReference type="Gene3D" id="2.60.120.10">
    <property type="entry name" value="Jelly Rolls"/>
    <property type="match status" value="1"/>
</dbReference>
<dbReference type="InterPro" id="IPR014710">
    <property type="entry name" value="RmlC-like_jellyroll"/>
</dbReference>
<dbReference type="InterPro" id="IPR018490">
    <property type="entry name" value="cNMP-bd_dom_sf"/>
</dbReference>
<dbReference type="InterPro" id="IPR036390">
    <property type="entry name" value="WH_DNA-bd_sf"/>
</dbReference>